<sequence length="70" mass="7581">AGHATIMFTAEYVPNALSAQCTLTTPARRQWRHSRSPAVVAQPVADAAGDGIFFFYTRKRNAVYGAALPN</sequence>
<feature type="non-terminal residue" evidence="1">
    <location>
        <position position="1"/>
    </location>
</feature>
<protein>
    <submittedName>
        <fullName evidence="1">Uncharacterized protein</fullName>
    </submittedName>
</protein>
<comment type="caution">
    <text evidence="1">The sequence shown here is derived from an EMBL/GenBank/DDBJ whole genome shotgun (WGS) entry which is preliminary data.</text>
</comment>
<gene>
    <name evidence="1" type="ORF">BaRGS_00000293</name>
</gene>
<accession>A0ABD0MAE8</accession>
<dbReference type="EMBL" id="JACVVK020000001">
    <property type="protein sequence ID" value="KAK7508727.1"/>
    <property type="molecule type" value="Genomic_DNA"/>
</dbReference>
<name>A0ABD0MAE8_9CAEN</name>
<evidence type="ECO:0000313" key="2">
    <source>
        <dbReference type="Proteomes" id="UP001519460"/>
    </source>
</evidence>
<organism evidence="1 2">
    <name type="scientific">Batillaria attramentaria</name>
    <dbReference type="NCBI Taxonomy" id="370345"/>
    <lineage>
        <taxon>Eukaryota</taxon>
        <taxon>Metazoa</taxon>
        <taxon>Spiralia</taxon>
        <taxon>Lophotrochozoa</taxon>
        <taxon>Mollusca</taxon>
        <taxon>Gastropoda</taxon>
        <taxon>Caenogastropoda</taxon>
        <taxon>Sorbeoconcha</taxon>
        <taxon>Cerithioidea</taxon>
        <taxon>Batillariidae</taxon>
        <taxon>Batillaria</taxon>
    </lineage>
</organism>
<keyword evidence="2" id="KW-1185">Reference proteome</keyword>
<proteinExistence type="predicted"/>
<evidence type="ECO:0000313" key="1">
    <source>
        <dbReference type="EMBL" id="KAK7508727.1"/>
    </source>
</evidence>
<dbReference type="Proteomes" id="UP001519460">
    <property type="component" value="Unassembled WGS sequence"/>
</dbReference>
<dbReference type="AlphaFoldDB" id="A0ABD0MAE8"/>
<reference evidence="1 2" key="1">
    <citation type="journal article" date="2023" name="Sci. Data">
        <title>Genome assembly of the Korean intertidal mud-creeper Batillaria attramentaria.</title>
        <authorList>
            <person name="Patra A.K."/>
            <person name="Ho P.T."/>
            <person name="Jun S."/>
            <person name="Lee S.J."/>
            <person name="Kim Y."/>
            <person name="Won Y.J."/>
        </authorList>
    </citation>
    <scope>NUCLEOTIDE SEQUENCE [LARGE SCALE GENOMIC DNA]</scope>
    <source>
        <strain evidence="1">Wonlab-2016</strain>
    </source>
</reference>